<organism evidence="2 3">
    <name type="scientific">Cobetia marina</name>
    <name type="common">Deleya marina</name>
    <dbReference type="NCBI Taxonomy" id="28258"/>
    <lineage>
        <taxon>Bacteria</taxon>
        <taxon>Pseudomonadati</taxon>
        <taxon>Pseudomonadota</taxon>
        <taxon>Gammaproteobacteria</taxon>
        <taxon>Oceanospirillales</taxon>
        <taxon>Halomonadaceae</taxon>
        <taxon>Cobetia</taxon>
    </lineage>
</organism>
<dbReference type="InterPro" id="IPR000073">
    <property type="entry name" value="AB_hydrolase_1"/>
</dbReference>
<dbReference type="SUPFAM" id="SSF53474">
    <property type="entry name" value="alpha/beta-Hydrolases"/>
    <property type="match status" value="1"/>
</dbReference>
<evidence type="ECO:0000259" key="1">
    <source>
        <dbReference type="Pfam" id="PF12697"/>
    </source>
</evidence>
<dbReference type="InterPro" id="IPR050471">
    <property type="entry name" value="AB_hydrolase"/>
</dbReference>
<name>A0ABU9GDB6_COBMA</name>
<gene>
    <name evidence="2" type="ORF">V6243_06430</name>
</gene>
<dbReference type="PANTHER" id="PTHR43433:SF4">
    <property type="entry name" value="NON-HEME CHLOROPEROXIDASE-RELATED"/>
    <property type="match status" value="1"/>
</dbReference>
<feature type="domain" description="AB hydrolase-1" evidence="1">
    <location>
        <begin position="12"/>
        <end position="230"/>
    </location>
</feature>
<reference evidence="2 3" key="1">
    <citation type="submission" date="2024-02" db="EMBL/GenBank/DDBJ databases">
        <title>Bacteria isolated from the canopy kelp, Nereocystis luetkeana.</title>
        <authorList>
            <person name="Pfister C.A."/>
            <person name="Younker I.T."/>
            <person name="Light S.H."/>
        </authorList>
    </citation>
    <scope>NUCLEOTIDE SEQUENCE [LARGE SCALE GENOMIC DNA]</scope>
    <source>
        <strain evidence="2 3">TI.5.07</strain>
    </source>
</reference>
<sequence>MHNVTRRQPLLLIPGTLCDERLWAPQVEALEGRADIRVPRLDASDDLEALARDILDQVPWPRFSVAGLSMGGILALALMRLAPERIERLALLDTNPFAEAPERRAQRVDDIAQAEALGMARYAGEVLAPLYPAEGAAVDPEHSALVVAMAERGGLETFRRQAIALRDRPDGSAALASISVPTLVLCGDGDRLCPVSRHTYLADHIPGAELVILEGVGHLSTLQAPEAVTQALAHWLERSSTP</sequence>
<evidence type="ECO:0000313" key="3">
    <source>
        <dbReference type="Proteomes" id="UP001378242"/>
    </source>
</evidence>
<keyword evidence="2" id="KW-0378">Hydrolase</keyword>
<dbReference type="GO" id="GO:0016787">
    <property type="term" value="F:hydrolase activity"/>
    <property type="evidence" value="ECO:0007669"/>
    <property type="project" value="UniProtKB-KW"/>
</dbReference>
<dbReference type="EMBL" id="JBAKAP010000005">
    <property type="protein sequence ID" value="MEL0616464.1"/>
    <property type="molecule type" value="Genomic_DNA"/>
</dbReference>
<dbReference type="Proteomes" id="UP001378242">
    <property type="component" value="Unassembled WGS sequence"/>
</dbReference>
<protein>
    <submittedName>
        <fullName evidence="2">Alpha/beta fold hydrolase</fullName>
    </submittedName>
</protein>
<dbReference type="PANTHER" id="PTHR43433">
    <property type="entry name" value="HYDROLASE, ALPHA/BETA FOLD FAMILY PROTEIN"/>
    <property type="match status" value="1"/>
</dbReference>
<dbReference type="RefSeq" id="WP_289863189.1">
    <property type="nucleotide sequence ID" value="NZ_JBAKAP010000005.1"/>
</dbReference>
<accession>A0ABU9GDB6</accession>
<comment type="caution">
    <text evidence="2">The sequence shown here is derived from an EMBL/GenBank/DDBJ whole genome shotgun (WGS) entry which is preliminary data.</text>
</comment>
<dbReference type="PRINTS" id="PR00111">
    <property type="entry name" value="ABHYDROLASE"/>
</dbReference>
<keyword evidence="3" id="KW-1185">Reference proteome</keyword>
<proteinExistence type="predicted"/>
<dbReference type="Gene3D" id="3.40.50.1820">
    <property type="entry name" value="alpha/beta hydrolase"/>
    <property type="match status" value="1"/>
</dbReference>
<dbReference type="InterPro" id="IPR029058">
    <property type="entry name" value="AB_hydrolase_fold"/>
</dbReference>
<dbReference type="Pfam" id="PF12697">
    <property type="entry name" value="Abhydrolase_6"/>
    <property type="match status" value="1"/>
</dbReference>
<evidence type="ECO:0000313" key="2">
    <source>
        <dbReference type="EMBL" id="MEL0616464.1"/>
    </source>
</evidence>